<dbReference type="EMBL" id="GBXM01036750">
    <property type="protein sequence ID" value="JAH71827.1"/>
    <property type="molecule type" value="Transcribed_RNA"/>
</dbReference>
<organism evidence="1">
    <name type="scientific">Anguilla anguilla</name>
    <name type="common">European freshwater eel</name>
    <name type="synonym">Muraena anguilla</name>
    <dbReference type="NCBI Taxonomy" id="7936"/>
    <lineage>
        <taxon>Eukaryota</taxon>
        <taxon>Metazoa</taxon>
        <taxon>Chordata</taxon>
        <taxon>Craniata</taxon>
        <taxon>Vertebrata</taxon>
        <taxon>Euteleostomi</taxon>
        <taxon>Actinopterygii</taxon>
        <taxon>Neopterygii</taxon>
        <taxon>Teleostei</taxon>
        <taxon>Anguilliformes</taxon>
        <taxon>Anguillidae</taxon>
        <taxon>Anguilla</taxon>
    </lineage>
</organism>
<evidence type="ECO:0000313" key="1">
    <source>
        <dbReference type="EMBL" id="JAH71827.1"/>
    </source>
</evidence>
<name>A0A0E9V1A9_ANGAN</name>
<sequence>MGYTRSMSPTAHCKKAKGGMAQNNLTLLYILNKGKDDQRHLQYIRITWFLGSQTENRLLKRWHTTHFTSFQ</sequence>
<protein>
    <submittedName>
        <fullName evidence="1">Uncharacterized protein</fullName>
    </submittedName>
</protein>
<reference evidence="1" key="1">
    <citation type="submission" date="2014-11" db="EMBL/GenBank/DDBJ databases">
        <authorList>
            <person name="Amaro Gonzalez C."/>
        </authorList>
    </citation>
    <scope>NUCLEOTIDE SEQUENCE</scope>
</reference>
<dbReference type="AlphaFoldDB" id="A0A0E9V1A9"/>
<reference evidence="1" key="2">
    <citation type="journal article" date="2015" name="Fish Shellfish Immunol.">
        <title>Early steps in the European eel (Anguilla anguilla)-Vibrio vulnificus interaction in the gills: Role of the RtxA13 toxin.</title>
        <authorList>
            <person name="Callol A."/>
            <person name="Pajuelo D."/>
            <person name="Ebbesson L."/>
            <person name="Teles M."/>
            <person name="MacKenzie S."/>
            <person name="Amaro C."/>
        </authorList>
    </citation>
    <scope>NUCLEOTIDE SEQUENCE</scope>
</reference>
<proteinExistence type="predicted"/>
<accession>A0A0E9V1A9</accession>